<dbReference type="Proteomes" id="UP001218246">
    <property type="component" value="Unassembled WGS sequence"/>
</dbReference>
<sequence length="64" mass="7019">MMNNKQQANKTTTGTSIQKVKQQNANYGAEFSTETSVQHVKEANKKAEAKKSQASGKYGQNAQQ</sequence>
<dbReference type="InterPro" id="IPR006341">
    <property type="entry name" value="Spore_gamma"/>
</dbReference>
<comment type="similarity">
    <text evidence="1">Belongs to the gamma-type SASP family.</text>
</comment>
<keyword evidence="7" id="KW-1185">Reference proteome</keyword>
<evidence type="ECO:0000256" key="4">
    <source>
        <dbReference type="ARBA" id="ARBA00022969"/>
    </source>
</evidence>
<evidence type="ECO:0000313" key="7">
    <source>
        <dbReference type="Proteomes" id="UP001218246"/>
    </source>
</evidence>
<proteinExistence type="inferred from homology"/>
<accession>A0ABT6H7T9</accession>
<evidence type="ECO:0000313" key="6">
    <source>
        <dbReference type="EMBL" id="MDG5754431.1"/>
    </source>
</evidence>
<dbReference type="EMBL" id="JARULN010000008">
    <property type="protein sequence ID" value="MDG5754431.1"/>
    <property type="molecule type" value="Genomic_DNA"/>
</dbReference>
<dbReference type="RefSeq" id="WP_245999968.1">
    <property type="nucleotide sequence ID" value="NZ_JARRRY010000007.1"/>
</dbReference>
<gene>
    <name evidence="6" type="ORF">P6P90_10655</name>
</gene>
<feature type="compositionally biased region" description="Polar residues" evidence="5">
    <location>
        <begin position="1"/>
        <end position="38"/>
    </location>
</feature>
<comment type="caution">
    <text evidence="6">The sequence shown here is derived from an EMBL/GenBank/DDBJ whole genome shotgun (WGS) entry which is preliminary data.</text>
</comment>
<evidence type="ECO:0000256" key="2">
    <source>
        <dbReference type="ARBA" id="ARBA00014721"/>
    </source>
</evidence>
<organism evidence="6 7">
    <name type="scientific">Ectobacillus antri</name>
    <dbReference type="NCBI Taxonomy" id="2486280"/>
    <lineage>
        <taxon>Bacteria</taxon>
        <taxon>Bacillati</taxon>
        <taxon>Bacillota</taxon>
        <taxon>Bacilli</taxon>
        <taxon>Bacillales</taxon>
        <taxon>Bacillaceae</taxon>
        <taxon>Ectobacillus</taxon>
    </lineage>
</organism>
<feature type="compositionally biased region" description="Basic and acidic residues" evidence="5">
    <location>
        <begin position="39"/>
        <end position="51"/>
    </location>
</feature>
<evidence type="ECO:0000256" key="1">
    <source>
        <dbReference type="ARBA" id="ARBA00006710"/>
    </source>
</evidence>
<name>A0ABT6H7T9_9BACI</name>
<dbReference type="Pfam" id="PF04259">
    <property type="entry name" value="SASP_gamma"/>
    <property type="match status" value="1"/>
</dbReference>
<dbReference type="NCBIfam" id="TIGR01442">
    <property type="entry name" value="SASP_gamma"/>
    <property type="match status" value="1"/>
</dbReference>
<protein>
    <recommendedName>
        <fullName evidence="2">Small, acid-soluble spore protein gamma-type</fullName>
    </recommendedName>
</protein>
<feature type="region of interest" description="Disordered" evidence="5">
    <location>
        <begin position="1"/>
        <end position="64"/>
    </location>
</feature>
<reference evidence="6 7" key="1">
    <citation type="submission" date="2023-04" db="EMBL/GenBank/DDBJ databases">
        <title>Ectobacillus antri isolated from activated sludge.</title>
        <authorList>
            <person name="Yan P."/>
            <person name="Liu X."/>
        </authorList>
    </citation>
    <scope>NUCLEOTIDE SEQUENCE [LARGE SCALE GENOMIC DNA]</scope>
    <source>
        <strain evidence="6 7">C18H</strain>
    </source>
</reference>
<evidence type="ECO:0000256" key="5">
    <source>
        <dbReference type="SAM" id="MobiDB-lite"/>
    </source>
</evidence>
<evidence type="ECO:0000256" key="3">
    <source>
        <dbReference type="ARBA" id="ARBA00022737"/>
    </source>
</evidence>
<keyword evidence="4" id="KW-0749">Sporulation</keyword>
<keyword evidence="3" id="KW-0677">Repeat</keyword>